<reference evidence="10" key="1">
    <citation type="submission" date="2023-01" db="EMBL/GenBank/DDBJ databases">
        <title>Genome assembly of the deep-sea coral Lophelia pertusa.</title>
        <authorList>
            <person name="Herrera S."/>
            <person name="Cordes E."/>
        </authorList>
    </citation>
    <scope>NUCLEOTIDE SEQUENCE</scope>
    <source>
        <strain evidence="10">USNM1676648</strain>
        <tissue evidence="10">Polyp</tissue>
    </source>
</reference>
<comment type="caution">
    <text evidence="10">The sequence shown here is derived from an EMBL/GenBank/DDBJ whole genome shotgun (WGS) entry which is preliminary data.</text>
</comment>
<dbReference type="PANTHER" id="PTHR10578">
    <property type="entry name" value="S -2-HYDROXY-ACID OXIDASE-RELATED"/>
    <property type="match status" value="1"/>
</dbReference>
<evidence type="ECO:0000256" key="1">
    <source>
        <dbReference type="ARBA" id="ARBA00001917"/>
    </source>
</evidence>
<dbReference type="Proteomes" id="UP001163046">
    <property type="component" value="Unassembled WGS sequence"/>
</dbReference>
<dbReference type="InterPro" id="IPR000262">
    <property type="entry name" value="FMN-dep_DH"/>
</dbReference>
<protein>
    <recommendedName>
        <fullName evidence="2">(S)-2-hydroxy-acid oxidase</fullName>
        <ecNumber evidence="2">1.1.3.15</ecNumber>
    </recommendedName>
</protein>
<name>A0A9X0CII2_9CNID</name>
<feature type="binding site" evidence="8">
    <location>
        <position position="200"/>
    </location>
    <ligand>
        <name>FMN</name>
        <dbReference type="ChEBI" id="CHEBI:58210"/>
    </ligand>
</feature>
<dbReference type="OrthoDB" id="25826at2759"/>
<dbReference type="GO" id="GO:0003973">
    <property type="term" value="F:(S)-2-hydroxy-acid oxidase activity"/>
    <property type="evidence" value="ECO:0007669"/>
    <property type="project" value="UniProtKB-EC"/>
</dbReference>
<sequence>MAKPVCINDFEELAKKTLQKYAYDFYASGADDELTLKENCQAYKSMPICMAPVGVQAMANTMAERASAQAAQEAETCMVLSCFSSATIEDVAIAAPNVLRWLQMYMFTDPELTKSLIKRAEDNGYKAIVFTADAIIHGRRRRDLKNQSLLVPHLRFGNVVAPKASREDYALYVKSLIEQAINWKSFLWLKSVTKLPVLIKGILTAEDAISAVQHGVDGIIVSNHGGRQLDGVPATLDALPEVVKAVEGKVAVFVDGGIRHGTDVFKALALGARAVFIGRPVLWGLAYQGKQGVSDVLDILKEEFKIAMILAGCGRLSDIRPSLIAKETSYYSRL</sequence>
<dbReference type="InterPro" id="IPR008259">
    <property type="entry name" value="FMN_hydac_DH_AS"/>
</dbReference>
<dbReference type="EC" id="1.1.3.15" evidence="2"/>
<evidence type="ECO:0000256" key="6">
    <source>
        <dbReference type="ARBA" id="ARBA00029327"/>
    </source>
</evidence>
<feature type="binding site" evidence="8">
    <location>
        <position position="103"/>
    </location>
    <ligand>
        <name>FMN</name>
        <dbReference type="ChEBI" id="CHEBI:58210"/>
    </ligand>
</feature>
<gene>
    <name evidence="10" type="primary">HAO1_6</name>
    <name evidence="10" type="ORF">OS493_031577</name>
</gene>
<dbReference type="AlphaFoldDB" id="A0A9X0CII2"/>
<dbReference type="PIRSF" id="PIRSF000138">
    <property type="entry name" value="Al-hdrx_acd_dh"/>
    <property type="match status" value="1"/>
</dbReference>
<keyword evidence="8" id="KW-0288">FMN</keyword>
<feature type="binding site" evidence="8">
    <location>
        <begin position="255"/>
        <end position="259"/>
    </location>
    <ligand>
        <name>FMN</name>
        <dbReference type="ChEBI" id="CHEBI:58210"/>
    </ligand>
</feature>
<feature type="binding site" evidence="8">
    <location>
        <position position="131"/>
    </location>
    <ligand>
        <name>FMN</name>
        <dbReference type="ChEBI" id="CHEBI:58210"/>
    </ligand>
</feature>
<dbReference type="PROSITE" id="PS00557">
    <property type="entry name" value="FMN_HYDROXY_ACID_DH_1"/>
    <property type="match status" value="1"/>
</dbReference>
<feature type="binding site" evidence="8">
    <location>
        <position position="140"/>
    </location>
    <ligand>
        <name>glyoxylate</name>
        <dbReference type="ChEBI" id="CHEBI:36655"/>
    </ligand>
</feature>
<keyword evidence="3" id="KW-0560">Oxidoreductase</keyword>
<evidence type="ECO:0000256" key="3">
    <source>
        <dbReference type="ARBA" id="ARBA00023002"/>
    </source>
</evidence>
<evidence type="ECO:0000256" key="7">
    <source>
        <dbReference type="PIRSR" id="PIRSR000138-1"/>
    </source>
</evidence>
<dbReference type="FunFam" id="3.20.20.70:FF:000056">
    <property type="entry name" value="hydroxyacid oxidase 2"/>
    <property type="match status" value="1"/>
</dbReference>
<organism evidence="10 11">
    <name type="scientific">Desmophyllum pertusum</name>
    <dbReference type="NCBI Taxonomy" id="174260"/>
    <lineage>
        <taxon>Eukaryota</taxon>
        <taxon>Metazoa</taxon>
        <taxon>Cnidaria</taxon>
        <taxon>Anthozoa</taxon>
        <taxon>Hexacorallia</taxon>
        <taxon>Scleractinia</taxon>
        <taxon>Caryophylliina</taxon>
        <taxon>Caryophylliidae</taxon>
        <taxon>Desmophyllum</taxon>
    </lineage>
</organism>
<dbReference type="GO" id="GO:0005777">
    <property type="term" value="C:peroxisome"/>
    <property type="evidence" value="ECO:0007669"/>
    <property type="project" value="UniProtKB-ARBA"/>
</dbReference>
<dbReference type="Pfam" id="PF01070">
    <property type="entry name" value="FMN_dh"/>
    <property type="match status" value="1"/>
</dbReference>
<evidence type="ECO:0000256" key="2">
    <source>
        <dbReference type="ARBA" id="ARBA00013087"/>
    </source>
</evidence>
<dbReference type="InterPro" id="IPR012133">
    <property type="entry name" value="Alpha-hydoxy_acid_DH_FMN"/>
</dbReference>
<evidence type="ECO:0000256" key="5">
    <source>
        <dbReference type="ARBA" id="ARBA00029325"/>
    </source>
</evidence>
<feature type="binding site" evidence="8">
    <location>
        <position position="105"/>
    </location>
    <ligand>
        <name>glyoxylate</name>
        <dbReference type="ChEBI" id="CHEBI:36655"/>
    </ligand>
</feature>
<dbReference type="GO" id="GO:0010181">
    <property type="term" value="F:FMN binding"/>
    <property type="evidence" value="ECO:0007669"/>
    <property type="project" value="InterPro"/>
</dbReference>
<dbReference type="InterPro" id="IPR037396">
    <property type="entry name" value="FMN_HAD"/>
</dbReference>
<feature type="binding site" evidence="8">
    <location>
        <begin position="278"/>
        <end position="279"/>
    </location>
    <ligand>
        <name>FMN</name>
        <dbReference type="ChEBI" id="CHEBI:58210"/>
    </ligand>
</feature>
<feature type="binding site" evidence="8">
    <location>
        <position position="224"/>
    </location>
    <ligand>
        <name>glyoxylate</name>
        <dbReference type="ChEBI" id="CHEBI:36655"/>
    </ligand>
</feature>
<comment type="similarity">
    <text evidence="4">Belongs to the FMN-dependent alpha-hydroxy acid dehydrogenase family.</text>
</comment>
<dbReference type="Gene3D" id="3.20.20.70">
    <property type="entry name" value="Aldolase class I"/>
    <property type="match status" value="1"/>
</dbReference>
<proteinExistence type="inferred from homology"/>
<feature type="binding site" evidence="8">
    <location>
        <position position="81"/>
    </location>
    <ligand>
        <name>FMN</name>
        <dbReference type="ChEBI" id="CHEBI:58210"/>
    </ligand>
</feature>
<evidence type="ECO:0000313" key="11">
    <source>
        <dbReference type="Proteomes" id="UP001163046"/>
    </source>
</evidence>
<feature type="domain" description="FMN hydroxy acid dehydrogenase" evidence="9">
    <location>
        <begin position="45"/>
        <end position="329"/>
    </location>
</feature>
<feature type="active site" description="Proton acceptor" evidence="7">
    <location>
        <position position="224"/>
    </location>
</feature>
<keyword evidence="11" id="KW-1185">Reference proteome</keyword>
<evidence type="ECO:0000256" key="8">
    <source>
        <dbReference type="PIRSR" id="PIRSR000138-2"/>
    </source>
</evidence>
<dbReference type="InterPro" id="IPR013785">
    <property type="entry name" value="Aldolase_TIM"/>
</dbReference>
<dbReference type="EMBL" id="MU827338">
    <property type="protein sequence ID" value="KAJ7353870.1"/>
    <property type="molecule type" value="Genomic_DNA"/>
</dbReference>
<dbReference type="PANTHER" id="PTHR10578:SF149">
    <property type="entry name" value="2-HYDROXYACID OXIDASE 2"/>
    <property type="match status" value="1"/>
</dbReference>
<feature type="binding site" evidence="8">
    <location>
        <position position="222"/>
    </location>
    <ligand>
        <name>FMN</name>
        <dbReference type="ChEBI" id="CHEBI:58210"/>
    </ligand>
</feature>
<keyword evidence="8" id="KW-0285">Flavoprotein</keyword>
<comment type="catalytic activity">
    <reaction evidence="5">
        <text>a (2S)-2-hydroxycarboxylate + O2 = a 2-oxocarboxylate + H2O2</text>
        <dbReference type="Rhea" id="RHEA:16789"/>
        <dbReference type="ChEBI" id="CHEBI:15379"/>
        <dbReference type="ChEBI" id="CHEBI:16240"/>
        <dbReference type="ChEBI" id="CHEBI:35179"/>
        <dbReference type="ChEBI" id="CHEBI:58123"/>
        <dbReference type="EC" id="1.1.3.15"/>
    </reaction>
    <physiologicalReaction direction="left-to-right" evidence="5">
        <dbReference type="Rhea" id="RHEA:16790"/>
    </physiologicalReaction>
</comment>
<accession>A0A9X0CII2</accession>
<feature type="binding site" evidence="8">
    <location>
        <begin position="52"/>
        <end position="54"/>
    </location>
    <ligand>
        <name>FMN</name>
        <dbReference type="ChEBI" id="CHEBI:58210"/>
    </ligand>
</feature>
<evidence type="ECO:0000256" key="4">
    <source>
        <dbReference type="ARBA" id="ARBA00024042"/>
    </source>
</evidence>
<evidence type="ECO:0000313" key="10">
    <source>
        <dbReference type="EMBL" id="KAJ7353870.1"/>
    </source>
</evidence>
<dbReference type="SUPFAM" id="SSF51395">
    <property type="entry name" value="FMN-linked oxidoreductases"/>
    <property type="match status" value="1"/>
</dbReference>
<evidence type="ECO:0000259" key="9">
    <source>
        <dbReference type="PROSITE" id="PS51349"/>
    </source>
</evidence>
<feature type="binding site" evidence="8">
    <location>
        <position position="227"/>
    </location>
    <ligand>
        <name>glyoxylate</name>
        <dbReference type="ChEBI" id="CHEBI:36655"/>
    </ligand>
</feature>
<comment type="catalytic activity">
    <reaction evidence="6">
        <text>2-hydroxyoctanoate + O2 = 2-oxooctanoate + H2O2</text>
        <dbReference type="Rhea" id="RHEA:67940"/>
        <dbReference type="ChEBI" id="CHEBI:15379"/>
        <dbReference type="ChEBI" id="CHEBI:16240"/>
        <dbReference type="ChEBI" id="CHEBI:133514"/>
        <dbReference type="ChEBI" id="CHEBI:176689"/>
    </reaction>
    <physiologicalReaction direction="left-to-right" evidence="6">
        <dbReference type="Rhea" id="RHEA:67941"/>
    </physiologicalReaction>
</comment>
<comment type="cofactor">
    <cofactor evidence="1">
        <name>FMN</name>
        <dbReference type="ChEBI" id="CHEBI:58210"/>
    </cofactor>
</comment>
<dbReference type="PROSITE" id="PS51349">
    <property type="entry name" value="FMN_HYDROXY_ACID_DH_2"/>
    <property type="match status" value="1"/>
</dbReference>
<dbReference type="CDD" id="cd02809">
    <property type="entry name" value="alpha_hydroxyacid_oxid_FMN"/>
    <property type="match status" value="1"/>
</dbReference>